<dbReference type="GO" id="GO:0005576">
    <property type="term" value="C:extracellular region"/>
    <property type="evidence" value="ECO:0007669"/>
    <property type="project" value="TreeGrafter"/>
</dbReference>
<gene>
    <name evidence="16" type="ORF">LRAMOSA02845</name>
</gene>
<evidence type="ECO:0000256" key="8">
    <source>
        <dbReference type="ARBA" id="ARBA00023180"/>
    </source>
</evidence>
<proteinExistence type="inferred from homology"/>
<evidence type="ECO:0000256" key="12">
    <source>
        <dbReference type="ARBA" id="ARBA00037649"/>
    </source>
</evidence>
<dbReference type="OrthoDB" id="77201at2759"/>
<evidence type="ECO:0000256" key="15">
    <source>
        <dbReference type="SAM" id="Phobius"/>
    </source>
</evidence>
<feature type="transmembrane region" description="Helical" evidence="15">
    <location>
        <begin position="50"/>
        <end position="70"/>
    </location>
</feature>
<evidence type="ECO:0000256" key="9">
    <source>
        <dbReference type="ARBA" id="ARBA00023277"/>
    </source>
</evidence>
<comment type="similarity">
    <text evidence="3">Belongs to the glycosyl hydrolase 17 family.</text>
</comment>
<dbReference type="GO" id="GO:0009277">
    <property type="term" value="C:fungal-type cell wall"/>
    <property type="evidence" value="ECO:0007669"/>
    <property type="project" value="TreeGrafter"/>
</dbReference>
<accession>A0A077WSV8</accession>
<evidence type="ECO:0000256" key="4">
    <source>
        <dbReference type="ARBA" id="ARBA00012780"/>
    </source>
</evidence>
<dbReference type="PANTHER" id="PTHR16631">
    <property type="entry name" value="GLUCAN 1,3-BETA-GLUCOSIDASE"/>
    <property type="match status" value="1"/>
</dbReference>
<dbReference type="EC" id="3.2.1.39" evidence="4"/>
<dbReference type="InterPro" id="IPR050732">
    <property type="entry name" value="Beta-glucan_modifiers"/>
</dbReference>
<name>A0A077WSV8_9FUNG</name>
<evidence type="ECO:0000256" key="10">
    <source>
        <dbReference type="ARBA" id="ARBA00023316"/>
    </source>
</evidence>
<comment type="function">
    <text evidence="12">Glucanases play a role in cell expansion during growth, in cell-cell fusion during mating, and in spore release during sporulation. This enzyme may be involved in beta-glucan degradation. Active on laminarin and lichenan.</text>
</comment>
<keyword evidence="10" id="KW-0961">Cell wall biogenesis/degradation</keyword>
<evidence type="ECO:0000256" key="6">
    <source>
        <dbReference type="ARBA" id="ARBA00022801"/>
    </source>
</evidence>
<dbReference type="InterPro" id="IPR017853">
    <property type="entry name" value="GH"/>
</dbReference>
<evidence type="ECO:0000256" key="5">
    <source>
        <dbReference type="ARBA" id="ARBA00022475"/>
    </source>
</evidence>
<evidence type="ECO:0000256" key="2">
    <source>
        <dbReference type="ARBA" id="ARBA00004401"/>
    </source>
</evidence>
<evidence type="ECO:0000256" key="11">
    <source>
        <dbReference type="ARBA" id="ARBA00023326"/>
    </source>
</evidence>
<evidence type="ECO:0000256" key="3">
    <source>
        <dbReference type="ARBA" id="ARBA00008773"/>
    </source>
</evidence>
<dbReference type="EMBL" id="LK023335">
    <property type="protein sequence ID" value="CDS10168.1"/>
    <property type="molecule type" value="Genomic_DNA"/>
</dbReference>
<evidence type="ECO:0000256" key="13">
    <source>
        <dbReference type="ARBA" id="ARBA00042373"/>
    </source>
</evidence>
<keyword evidence="15" id="KW-1133">Transmembrane helix</keyword>
<dbReference type="Gene3D" id="3.20.20.80">
    <property type="entry name" value="Glycosidases"/>
    <property type="match status" value="1"/>
</dbReference>
<reference evidence="16" key="1">
    <citation type="journal article" date="2014" name="Genome Announc.">
        <title>De novo whole-genome sequence and genome annotation of Lichtheimia ramosa.</title>
        <authorList>
            <person name="Linde J."/>
            <person name="Schwartze V."/>
            <person name="Binder U."/>
            <person name="Lass-Florl C."/>
            <person name="Voigt K."/>
            <person name="Horn F."/>
        </authorList>
    </citation>
    <scope>NUCLEOTIDE SEQUENCE</scope>
    <source>
        <strain evidence="16">JMRC FSU:6197</strain>
    </source>
</reference>
<dbReference type="GO" id="GO:0071555">
    <property type="term" value="P:cell wall organization"/>
    <property type="evidence" value="ECO:0007669"/>
    <property type="project" value="UniProtKB-KW"/>
</dbReference>
<dbReference type="GO" id="GO:0042973">
    <property type="term" value="F:glucan endo-1,3-beta-D-glucosidase activity"/>
    <property type="evidence" value="ECO:0007669"/>
    <property type="project" value="UniProtKB-EC"/>
</dbReference>
<keyword evidence="5" id="KW-1003">Cell membrane</keyword>
<keyword evidence="11" id="KW-0624">Polysaccharide degradation</keyword>
<evidence type="ECO:0000256" key="1">
    <source>
        <dbReference type="ARBA" id="ARBA00000382"/>
    </source>
</evidence>
<dbReference type="PANTHER" id="PTHR16631:SF17">
    <property type="entry name" value="GLUCAN ENDO-1,3-BETA-GLUCOSIDASE BTGC"/>
    <property type="match status" value="1"/>
</dbReference>
<comment type="subcellular location">
    <subcellularLocation>
        <location evidence="2">Cell membrane</location>
        <topology evidence="2">Single-pass type II membrane protein</topology>
    </subcellularLocation>
</comment>
<keyword evidence="6" id="KW-0378">Hydrolase</keyword>
<evidence type="ECO:0000256" key="7">
    <source>
        <dbReference type="ARBA" id="ARBA00023136"/>
    </source>
</evidence>
<dbReference type="SUPFAM" id="SSF51445">
    <property type="entry name" value="(Trans)glycosidases"/>
    <property type="match status" value="1"/>
</dbReference>
<dbReference type="AlphaFoldDB" id="A0A077WSV8"/>
<dbReference type="GO" id="GO:0009986">
    <property type="term" value="C:cell surface"/>
    <property type="evidence" value="ECO:0007669"/>
    <property type="project" value="TreeGrafter"/>
</dbReference>
<dbReference type="GO" id="GO:0000272">
    <property type="term" value="P:polysaccharide catabolic process"/>
    <property type="evidence" value="ECO:0007669"/>
    <property type="project" value="UniProtKB-KW"/>
</dbReference>
<keyword evidence="8" id="KW-0325">Glycoprotein</keyword>
<organism evidence="16">
    <name type="scientific">Lichtheimia ramosa</name>
    <dbReference type="NCBI Taxonomy" id="688394"/>
    <lineage>
        <taxon>Eukaryota</taxon>
        <taxon>Fungi</taxon>
        <taxon>Fungi incertae sedis</taxon>
        <taxon>Mucoromycota</taxon>
        <taxon>Mucoromycotina</taxon>
        <taxon>Mucoromycetes</taxon>
        <taxon>Mucorales</taxon>
        <taxon>Lichtheimiaceae</taxon>
        <taxon>Lichtheimia</taxon>
    </lineage>
</organism>
<evidence type="ECO:0000256" key="14">
    <source>
        <dbReference type="ARBA" id="ARBA00043078"/>
    </source>
</evidence>
<sequence>MQSKPEYIDSYKEHAPFDYHSASPQLSSYTTSAQQQQQCKKRASRCLKCCIFLIFLGVAAVSVVLPQVLIGRDSPNPQQGHALDLTIVPDARLSQSFYGIDYRVQEDSSLQQVVDDVKVLCQMTSRIRVQVAANNDDTDQTSLVLKAINLINTTQQPMGVMLALNDPTSNTQQYESLWKALNEYGTDNVIGISVSSSNDVNEDKMNTLVQQVKEQMTSHGYPSLLVTPSTTSIQQLVEQQKIVNNSHPFFSGIRADEATDWMWQHYNHSHMQPRPVQQIGWPTGPEDQALHDAIPSIDNQQMLLDSFICQANARGVAYYWFEFKDHPPSQQNVIASASSFWGLMDQERAPKHRHMPTCHVEPWQKPITNT</sequence>
<keyword evidence="9" id="KW-0119">Carbohydrate metabolism</keyword>
<protein>
    <recommendedName>
        <fullName evidence="4">glucan endo-1,3-beta-D-glucosidase</fullName>
        <ecNumber evidence="4">3.2.1.39</ecNumber>
    </recommendedName>
    <alternativeName>
        <fullName evidence="14">Endo-1,3-beta-glucanase btgC</fullName>
    </alternativeName>
    <alternativeName>
        <fullName evidence="13">Laminarinase btgC</fullName>
    </alternativeName>
</protein>
<evidence type="ECO:0000313" key="16">
    <source>
        <dbReference type="EMBL" id="CDS10168.1"/>
    </source>
</evidence>
<comment type="catalytic activity">
    <reaction evidence="1">
        <text>Hydrolysis of (1-&gt;3)-beta-D-glucosidic linkages in (1-&gt;3)-beta-D-glucans.</text>
        <dbReference type="EC" id="3.2.1.39"/>
    </reaction>
</comment>
<keyword evidence="7 15" id="KW-0472">Membrane</keyword>
<keyword evidence="15" id="KW-0812">Transmembrane</keyword>
<dbReference type="GO" id="GO:0005886">
    <property type="term" value="C:plasma membrane"/>
    <property type="evidence" value="ECO:0007669"/>
    <property type="project" value="UniProtKB-SubCell"/>
</dbReference>